<accession>A0A431VMA4</accession>
<gene>
    <name evidence="3" type="ORF">EJ903_06810</name>
</gene>
<dbReference type="RefSeq" id="WP_126613413.1">
    <property type="nucleotide sequence ID" value="NZ_JBHUCY010000053.1"/>
</dbReference>
<name>A0A431VMA4_9PROT</name>
<evidence type="ECO:0000313" key="3">
    <source>
        <dbReference type="EMBL" id="RTR22521.1"/>
    </source>
</evidence>
<sequence length="519" mass="57815">MSTPATSTAWSSPYGGIRFTTSPFGEMVEIGDPTTTTWRDQLIKLLHIDAAIEHGLMVAYLYAAYSLADVDLPTNLDSATRDRRRTALTSWQEEILAIAKEEMSHLVIVQNVLSLLGAPLCLSREDFPWDSQFYPFPINLEPLSRGSLAAYVVAEMPKGWLDGVTPAPAGDTGVPTDDTGFKRRLLADLAAYLGYTPTPDKPVAVNRVGALFNAVLAILEDPDRLPDRHFNDNRYTLQAQEAEWAKYFPSPRQEDDAVYRDNPELKQGHRIGDAQMIVEPLATRDEAVAALKRVAHQGESPDQQPPGPQRSPQQAKSHFERFFAIYKQWLTLGIDPNPAARIPINPTEIRVDERRSPTGSSTYIADSRSNRWAKLFNLRYRLLLTALGHTLQSPRRADATGTPGTRGTLIHLSFGEMYNLKAIANILVRSPRDSRRDPKRAGPPFQMPYGSQLPAAELDRWLIYADILDASQSIVSWLLRGDSNQAERAYLTHLSAMDRNTLTMVNGQIARLSLTQGAE</sequence>
<organism evidence="3 4">
    <name type="scientific">Azospirillum griseum</name>
    <dbReference type="NCBI Taxonomy" id="2496639"/>
    <lineage>
        <taxon>Bacteria</taxon>
        <taxon>Pseudomonadati</taxon>
        <taxon>Pseudomonadota</taxon>
        <taxon>Alphaproteobacteria</taxon>
        <taxon>Rhodospirillales</taxon>
        <taxon>Azospirillaceae</taxon>
        <taxon>Azospirillum</taxon>
    </lineage>
</organism>
<dbReference type="OrthoDB" id="726375at2"/>
<dbReference type="AlphaFoldDB" id="A0A431VMA4"/>
<feature type="region of interest" description="Disordered" evidence="1">
    <location>
        <begin position="295"/>
        <end position="315"/>
    </location>
</feature>
<reference evidence="3 4" key="1">
    <citation type="submission" date="2018-12" db="EMBL/GenBank/DDBJ databases">
        <authorList>
            <person name="Yang Y."/>
        </authorList>
    </citation>
    <scope>NUCLEOTIDE SEQUENCE [LARGE SCALE GENOMIC DNA]</scope>
    <source>
        <strain evidence="3 4">L-25-5w-1</strain>
    </source>
</reference>
<dbReference type="Pfam" id="PF12902">
    <property type="entry name" value="Ferritin-like"/>
    <property type="match status" value="1"/>
</dbReference>
<feature type="domain" description="Iminophenyl-pyruvate dimer synthase" evidence="2">
    <location>
        <begin position="50"/>
        <end position="326"/>
    </location>
</feature>
<keyword evidence="4" id="KW-1185">Reference proteome</keyword>
<comment type="caution">
    <text evidence="3">The sequence shown here is derived from an EMBL/GenBank/DDBJ whole genome shotgun (WGS) entry which is preliminary data.</text>
</comment>
<dbReference type="Gene3D" id="1.20.1260.10">
    <property type="match status" value="1"/>
</dbReference>
<dbReference type="InterPro" id="IPR012347">
    <property type="entry name" value="Ferritin-like"/>
</dbReference>
<evidence type="ECO:0000256" key="1">
    <source>
        <dbReference type="SAM" id="MobiDB-lite"/>
    </source>
</evidence>
<proteinExistence type="predicted"/>
<evidence type="ECO:0000313" key="4">
    <source>
        <dbReference type="Proteomes" id="UP000277007"/>
    </source>
</evidence>
<dbReference type="Proteomes" id="UP000277007">
    <property type="component" value="Unassembled WGS sequence"/>
</dbReference>
<evidence type="ECO:0000259" key="2">
    <source>
        <dbReference type="Pfam" id="PF12902"/>
    </source>
</evidence>
<protein>
    <recommendedName>
        <fullName evidence="2">Iminophenyl-pyruvate dimer synthase domain-containing protein</fullName>
    </recommendedName>
</protein>
<dbReference type="InterPro" id="IPR026820">
    <property type="entry name" value="VioB/RebD_dom"/>
</dbReference>
<dbReference type="EMBL" id="RXMA01000004">
    <property type="protein sequence ID" value="RTR22521.1"/>
    <property type="molecule type" value="Genomic_DNA"/>
</dbReference>